<comment type="caution">
    <text evidence="1">The sequence shown here is derived from an EMBL/GenBank/DDBJ whole genome shotgun (WGS) entry which is preliminary data.</text>
</comment>
<reference evidence="1" key="2">
    <citation type="submission" date="2017-10" db="EMBL/GenBank/DDBJ databases">
        <title>Ladona fulva Genome sequencing and assembly.</title>
        <authorList>
            <person name="Murali S."/>
            <person name="Richards S."/>
            <person name="Bandaranaike D."/>
            <person name="Bellair M."/>
            <person name="Blankenburg K."/>
            <person name="Chao H."/>
            <person name="Dinh H."/>
            <person name="Doddapaneni H."/>
            <person name="Dugan-Rocha S."/>
            <person name="Elkadiri S."/>
            <person name="Gnanaolivu R."/>
            <person name="Hernandez B."/>
            <person name="Skinner E."/>
            <person name="Javaid M."/>
            <person name="Lee S."/>
            <person name="Li M."/>
            <person name="Ming W."/>
            <person name="Munidasa M."/>
            <person name="Muniz J."/>
            <person name="Nguyen L."/>
            <person name="Hughes D."/>
            <person name="Osuji N."/>
            <person name="Pu L.-L."/>
            <person name="Puazo M."/>
            <person name="Qu C."/>
            <person name="Quiroz J."/>
            <person name="Raj R."/>
            <person name="Weissenberger G."/>
            <person name="Xin Y."/>
            <person name="Zou X."/>
            <person name="Han Y."/>
            <person name="Worley K."/>
            <person name="Muzny D."/>
            <person name="Gibbs R."/>
        </authorList>
    </citation>
    <scope>NUCLEOTIDE SEQUENCE</scope>
    <source>
        <strain evidence="1">Sampled in the wild</strain>
    </source>
</reference>
<evidence type="ECO:0000313" key="2">
    <source>
        <dbReference type="Proteomes" id="UP000792457"/>
    </source>
</evidence>
<name>A0A8K0K9Z8_LADFU</name>
<organism evidence="1 2">
    <name type="scientific">Ladona fulva</name>
    <name type="common">Scarce chaser dragonfly</name>
    <name type="synonym">Libellula fulva</name>
    <dbReference type="NCBI Taxonomy" id="123851"/>
    <lineage>
        <taxon>Eukaryota</taxon>
        <taxon>Metazoa</taxon>
        <taxon>Ecdysozoa</taxon>
        <taxon>Arthropoda</taxon>
        <taxon>Hexapoda</taxon>
        <taxon>Insecta</taxon>
        <taxon>Pterygota</taxon>
        <taxon>Palaeoptera</taxon>
        <taxon>Odonata</taxon>
        <taxon>Epiprocta</taxon>
        <taxon>Anisoptera</taxon>
        <taxon>Libelluloidea</taxon>
        <taxon>Libellulidae</taxon>
        <taxon>Ladona</taxon>
    </lineage>
</organism>
<protein>
    <submittedName>
        <fullName evidence="1">Uncharacterized protein</fullName>
    </submittedName>
</protein>
<evidence type="ECO:0000313" key="1">
    <source>
        <dbReference type="EMBL" id="KAG8230309.1"/>
    </source>
</evidence>
<feature type="non-terminal residue" evidence="1">
    <location>
        <position position="152"/>
    </location>
</feature>
<dbReference type="AlphaFoldDB" id="A0A8K0K9Z8"/>
<dbReference type="EMBL" id="KZ308477">
    <property type="protein sequence ID" value="KAG8230309.1"/>
    <property type="molecule type" value="Genomic_DNA"/>
</dbReference>
<sequence length="152" mass="17499">MLLAKERRDSERKYPARNRFAVWSELSLRTSPFFMDVYSCNALLPFNAKFSLSALGCCSQWIWSLSDSESGGFNVIPLVSKMIFKPNKVCHEMQPGYVKTLEWKCKTLLLFMNIPTAKVAEVGGFLGLLHDINLHINDYSYTFMIYPAKKHF</sequence>
<keyword evidence="2" id="KW-1185">Reference proteome</keyword>
<proteinExistence type="predicted"/>
<accession>A0A8K0K9Z8</accession>
<reference evidence="1" key="1">
    <citation type="submission" date="2013-04" db="EMBL/GenBank/DDBJ databases">
        <authorList>
            <person name="Qu J."/>
            <person name="Murali S.C."/>
            <person name="Bandaranaike D."/>
            <person name="Bellair M."/>
            <person name="Blankenburg K."/>
            <person name="Chao H."/>
            <person name="Dinh H."/>
            <person name="Doddapaneni H."/>
            <person name="Downs B."/>
            <person name="Dugan-Rocha S."/>
            <person name="Elkadiri S."/>
            <person name="Gnanaolivu R.D."/>
            <person name="Hernandez B."/>
            <person name="Javaid M."/>
            <person name="Jayaseelan J.C."/>
            <person name="Lee S."/>
            <person name="Li M."/>
            <person name="Ming W."/>
            <person name="Munidasa M."/>
            <person name="Muniz J."/>
            <person name="Nguyen L."/>
            <person name="Ongeri F."/>
            <person name="Osuji N."/>
            <person name="Pu L.-L."/>
            <person name="Puazo M."/>
            <person name="Qu C."/>
            <person name="Quiroz J."/>
            <person name="Raj R."/>
            <person name="Weissenberger G."/>
            <person name="Xin Y."/>
            <person name="Zou X."/>
            <person name="Han Y."/>
            <person name="Richards S."/>
            <person name="Worley K."/>
            <person name="Muzny D."/>
            <person name="Gibbs R."/>
        </authorList>
    </citation>
    <scope>NUCLEOTIDE SEQUENCE</scope>
    <source>
        <strain evidence="1">Sampled in the wild</strain>
    </source>
</reference>
<dbReference type="Proteomes" id="UP000792457">
    <property type="component" value="Unassembled WGS sequence"/>
</dbReference>
<gene>
    <name evidence="1" type="ORF">J437_LFUL008501</name>
</gene>